<dbReference type="Pfam" id="PF04438">
    <property type="entry name" value="zf-HIT"/>
    <property type="match status" value="1"/>
</dbReference>
<evidence type="ECO:0000259" key="5">
    <source>
        <dbReference type="PROSITE" id="PS51083"/>
    </source>
</evidence>
<dbReference type="PANTHER" id="PTHR13483:SF11">
    <property type="entry name" value="ZINC FINGER HIT DOMAIN-CONTAINING PROTEIN 3"/>
    <property type="match status" value="1"/>
</dbReference>
<dbReference type="CDD" id="cd23024">
    <property type="entry name" value="zf-HIT_ZNHIT2-3"/>
    <property type="match status" value="1"/>
</dbReference>
<evidence type="ECO:0000256" key="3">
    <source>
        <dbReference type="ARBA" id="ARBA00022833"/>
    </source>
</evidence>
<dbReference type="Proteomes" id="UP001642360">
    <property type="component" value="Unassembled WGS sequence"/>
</dbReference>
<dbReference type="AlphaFoldDB" id="A0ABC8R744"/>
<sequence length="170" mass="19065">MGPRKCQVCDGSQSKYKCPACLIPYCSLICFKKHKEIPCVRPESASEAKAAPGAALHVERPYYVDEQSEVLQNLQLEATASCSEIRNALEDEELQKLIYNIDTSPDAENELDKAMETEVFRLFTDKVSHAIGISIPFLWCVFSSGYAIVQHTFIIPAYVLIWGRQDLKGC</sequence>
<keyword evidence="7" id="KW-1185">Reference proteome</keyword>
<dbReference type="Gene3D" id="3.30.60.190">
    <property type="match status" value="1"/>
</dbReference>
<dbReference type="InterPro" id="IPR007529">
    <property type="entry name" value="Znf_HIT"/>
</dbReference>
<evidence type="ECO:0000313" key="6">
    <source>
        <dbReference type="EMBL" id="CAK9140821.1"/>
    </source>
</evidence>
<protein>
    <recommendedName>
        <fullName evidence="5">HIT-type domain-containing protein</fullName>
    </recommendedName>
</protein>
<dbReference type="EMBL" id="CAUOFW020001081">
    <property type="protein sequence ID" value="CAK9140821.1"/>
    <property type="molecule type" value="Genomic_DNA"/>
</dbReference>
<evidence type="ECO:0000256" key="2">
    <source>
        <dbReference type="ARBA" id="ARBA00022771"/>
    </source>
</evidence>
<dbReference type="SUPFAM" id="SSF144232">
    <property type="entry name" value="HIT/MYND zinc finger-like"/>
    <property type="match status" value="1"/>
</dbReference>
<dbReference type="GO" id="GO:0008270">
    <property type="term" value="F:zinc ion binding"/>
    <property type="evidence" value="ECO:0007669"/>
    <property type="project" value="UniProtKB-UniRule"/>
</dbReference>
<comment type="caution">
    <text evidence="6">The sequence shown here is derived from an EMBL/GenBank/DDBJ whole genome shotgun (WGS) entry which is preliminary data.</text>
</comment>
<evidence type="ECO:0000256" key="1">
    <source>
        <dbReference type="ARBA" id="ARBA00022723"/>
    </source>
</evidence>
<feature type="domain" description="HIT-type" evidence="5">
    <location>
        <begin position="6"/>
        <end position="39"/>
    </location>
</feature>
<evidence type="ECO:0000256" key="4">
    <source>
        <dbReference type="PROSITE-ProRule" id="PRU00453"/>
    </source>
</evidence>
<dbReference type="PROSITE" id="PS51083">
    <property type="entry name" value="ZF_HIT"/>
    <property type="match status" value="1"/>
</dbReference>
<keyword evidence="2 4" id="KW-0863">Zinc-finger</keyword>
<gene>
    <name evidence="6" type="ORF">ILEXP_LOCUS8333</name>
</gene>
<keyword evidence="3" id="KW-0862">Zinc</keyword>
<reference evidence="6 7" key="1">
    <citation type="submission" date="2024-02" db="EMBL/GenBank/DDBJ databases">
        <authorList>
            <person name="Vignale AGUSTIN F."/>
            <person name="Sosa J E."/>
            <person name="Modenutti C."/>
        </authorList>
    </citation>
    <scope>NUCLEOTIDE SEQUENCE [LARGE SCALE GENOMIC DNA]</scope>
</reference>
<evidence type="ECO:0000313" key="7">
    <source>
        <dbReference type="Proteomes" id="UP001642360"/>
    </source>
</evidence>
<organism evidence="6 7">
    <name type="scientific">Ilex paraguariensis</name>
    <name type="common">yerba mate</name>
    <dbReference type="NCBI Taxonomy" id="185542"/>
    <lineage>
        <taxon>Eukaryota</taxon>
        <taxon>Viridiplantae</taxon>
        <taxon>Streptophyta</taxon>
        <taxon>Embryophyta</taxon>
        <taxon>Tracheophyta</taxon>
        <taxon>Spermatophyta</taxon>
        <taxon>Magnoliopsida</taxon>
        <taxon>eudicotyledons</taxon>
        <taxon>Gunneridae</taxon>
        <taxon>Pentapetalae</taxon>
        <taxon>asterids</taxon>
        <taxon>campanulids</taxon>
        <taxon>Aquifoliales</taxon>
        <taxon>Aquifoliaceae</taxon>
        <taxon>Ilex</taxon>
    </lineage>
</organism>
<accession>A0ABC8R744</accession>
<dbReference type="PANTHER" id="PTHR13483">
    <property type="entry name" value="BOX C_D SNORNA PROTEIN 1-RELATED"/>
    <property type="match status" value="1"/>
</dbReference>
<name>A0ABC8R744_9AQUA</name>
<proteinExistence type="predicted"/>
<dbReference type="InterPro" id="IPR051639">
    <property type="entry name" value="BCD1"/>
</dbReference>
<keyword evidence="1" id="KW-0479">Metal-binding</keyword>